<dbReference type="Proteomes" id="UP000525078">
    <property type="component" value="Unassembled WGS sequence"/>
</dbReference>
<evidence type="ECO:0000313" key="6">
    <source>
        <dbReference type="Proteomes" id="UP000583929"/>
    </source>
</evidence>
<proteinExistence type="predicted"/>
<comment type="caution">
    <text evidence="4">The sequence shown here is derived from an EMBL/GenBank/DDBJ whole genome shotgun (WGS) entry which is preliminary data.</text>
</comment>
<evidence type="ECO:0008006" key="7">
    <source>
        <dbReference type="Google" id="ProtNLM"/>
    </source>
</evidence>
<dbReference type="InterPro" id="IPR002885">
    <property type="entry name" value="PPR_rpt"/>
</dbReference>
<dbReference type="PROSITE" id="PS51375">
    <property type="entry name" value="PPR"/>
    <property type="match status" value="1"/>
</dbReference>
<dbReference type="InterPro" id="IPR011990">
    <property type="entry name" value="TPR-like_helical_dom_sf"/>
</dbReference>
<organism evidence="4 6">
    <name type="scientific">Cannabis sativa</name>
    <name type="common">Hemp</name>
    <name type="synonym">Marijuana</name>
    <dbReference type="NCBI Taxonomy" id="3483"/>
    <lineage>
        <taxon>Eukaryota</taxon>
        <taxon>Viridiplantae</taxon>
        <taxon>Streptophyta</taxon>
        <taxon>Embryophyta</taxon>
        <taxon>Tracheophyta</taxon>
        <taxon>Spermatophyta</taxon>
        <taxon>Magnoliopsida</taxon>
        <taxon>eudicotyledons</taxon>
        <taxon>Gunneridae</taxon>
        <taxon>Pentapetalae</taxon>
        <taxon>rosids</taxon>
        <taxon>fabids</taxon>
        <taxon>Rosales</taxon>
        <taxon>Cannabaceae</taxon>
        <taxon>Cannabis</taxon>
    </lineage>
</organism>
<dbReference type="Proteomes" id="UP000583929">
    <property type="component" value="Unassembled WGS sequence"/>
</dbReference>
<dbReference type="PANTHER" id="PTHR47926:SF361">
    <property type="entry name" value="PENTACOTRIPEPTIDE-REPEAT REGION OF PRORP DOMAIN-CONTAINING PROTEIN"/>
    <property type="match status" value="1"/>
</dbReference>
<evidence type="ECO:0000256" key="2">
    <source>
        <dbReference type="PROSITE-ProRule" id="PRU00708"/>
    </source>
</evidence>
<dbReference type="Gene3D" id="1.25.40.10">
    <property type="entry name" value="Tetratricopeptide repeat domain"/>
    <property type="match status" value="2"/>
</dbReference>
<dbReference type="InterPro" id="IPR046960">
    <property type="entry name" value="PPR_At4g14850-like_plant"/>
</dbReference>
<evidence type="ECO:0000256" key="1">
    <source>
        <dbReference type="ARBA" id="ARBA00022737"/>
    </source>
</evidence>
<keyword evidence="1" id="KW-0677">Repeat</keyword>
<protein>
    <recommendedName>
        <fullName evidence="7">Pentatricopeptide repeat-containing protein</fullName>
    </recommendedName>
</protein>
<sequence>MTSIEEEMVLEFAERADKRTNNSCILTNIPEQSNKQLLLLLMSFSLVDMGMTVATLPKSGGSLVHHHSSPEKSIYKPAFKVLLPLRNPNKSHAVVPLMKPKSSSYSHISTKRKKMRKSVPFTNPDCTTSDVLNLMDALCLPVSPDMYNSFIRECTSSAHSHRADDLHAHIRRSGLRQPPLSLLNRLLLMHVSCGHLEIARHLFDGMPTKDFKSWATIVVAYLNRNDYEEAMNLFLKMLHHISMLEFPAWILACLLKSCVCTSNMDLGKQVHGCSLKLGHANNLFLASSLINFYGKFRCLESAENVFNQLARHNSLTWMARLINNSKEERFFEVFTDFKEIGKSGIKKNALMFSTVLKACARMHDRGQCGRQVHGNAIKLGLDRDVYVHCGLVDMYGRSGLVRDAKRVFEMSSDKTSNACWNAMISGYIRNGLYVEAIKILYEMRATGLQLQPSLLDELRIACGSNTLISMENFTPNRE</sequence>
<feature type="repeat" description="PPR" evidence="2">
    <location>
        <begin position="416"/>
        <end position="450"/>
    </location>
</feature>
<dbReference type="EMBL" id="JAATIQ010000021">
    <property type="protein sequence ID" value="KAF4399582.1"/>
    <property type="molecule type" value="Genomic_DNA"/>
</dbReference>
<dbReference type="GO" id="GO:0003723">
    <property type="term" value="F:RNA binding"/>
    <property type="evidence" value="ECO:0007669"/>
    <property type="project" value="InterPro"/>
</dbReference>
<dbReference type="PANTHER" id="PTHR47926">
    <property type="entry name" value="PENTATRICOPEPTIDE REPEAT-CONTAINING PROTEIN"/>
    <property type="match status" value="1"/>
</dbReference>
<evidence type="ECO:0000313" key="3">
    <source>
        <dbReference type="EMBL" id="KAF4372553.1"/>
    </source>
</evidence>
<dbReference type="NCBIfam" id="TIGR00756">
    <property type="entry name" value="PPR"/>
    <property type="match status" value="1"/>
</dbReference>
<dbReference type="AlphaFoldDB" id="A0A7J6HWE3"/>
<evidence type="ECO:0000313" key="4">
    <source>
        <dbReference type="EMBL" id="KAF4399582.1"/>
    </source>
</evidence>
<accession>A0A7J6HWE3</accession>
<dbReference type="FunFam" id="1.25.40.10:FF:000285">
    <property type="entry name" value="Pentatricopeptide repeat-containing protein, chloroplastic"/>
    <property type="match status" value="1"/>
</dbReference>
<evidence type="ECO:0000313" key="5">
    <source>
        <dbReference type="Proteomes" id="UP000525078"/>
    </source>
</evidence>
<name>A0A7J6HWE3_CANSA</name>
<dbReference type="GO" id="GO:0009451">
    <property type="term" value="P:RNA modification"/>
    <property type="evidence" value="ECO:0007669"/>
    <property type="project" value="InterPro"/>
</dbReference>
<keyword evidence="6" id="KW-1185">Reference proteome</keyword>
<reference evidence="5 6" key="1">
    <citation type="journal article" date="2020" name="bioRxiv">
        <title>Sequence and annotation of 42 cannabis genomes reveals extensive copy number variation in cannabinoid synthesis and pathogen resistance genes.</title>
        <authorList>
            <person name="Mckernan K.J."/>
            <person name="Helbert Y."/>
            <person name="Kane L.T."/>
            <person name="Ebling H."/>
            <person name="Zhang L."/>
            <person name="Liu B."/>
            <person name="Eaton Z."/>
            <person name="Mclaughlin S."/>
            <person name="Kingan S."/>
            <person name="Baybayan P."/>
            <person name="Concepcion G."/>
            <person name="Jordan M."/>
            <person name="Riva A."/>
            <person name="Barbazuk W."/>
            <person name="Harkins T."/>
        </authorList>
    </citation>
    <scope>NUCLEOTIDE SEQUENCE [LARGE SCALE GENOMIC DNA]</scope>
    <source>
        <strain evidence="5 6">cv. Jamaican Lion 4</strain>
        <strain evidence="4">Father</strain>
        <strain evidence="3">Mother</strain>
        <tissue evidence="4">Leaf</tissue>
    </source>
</reference>
<dbReference type="Pfam" id="PF01535">
    <property type="entry name" value="PPR"/>
    <property type="match status" value="4"/>
</dbReference>
<dbReference type="EMBL" id="JAATIP010000105">
    <property type="protein sequence ID" value="KAF4372553.1"/>
    <property type="molecule type" value="Genomic_DNA"/>
</dbReference>
<gene>
    <name evidence="3" type="ORF">F8388_027226</name>
    <name evidence="4" type="ORF">G4B88_022665</name>
</gene>